<gene>
    <name evidence="1" type="ORF">N8T08_000995</name>
</gene>
<keyword evidence="2" id="KW-1185">Reference proteome</keyword>
<comment type="caution">
    <text evidence="1">The sequence shown here is derived from an EMBL/GenBank/DDBJ whole genome shotgun (WGS) entry which is preliminary data.</text>
</comment>
<evidence type="ECO:0000313" key="2">
    <source>
        <dbReference type="Proteomes" id="UP001177260"/>
    </source>
</evidence>
<sequence>MEDFTEKNRQVFEKLSKTYKADFDDALALMYRTVQDRRLWVSDTWTDTDSGKGKEIKVLEYACGPGTVSLALAPFATRIVGLDISDGMVDEFNTNAREAGFADKMVGYKGDLFTESVATELSGSEFHEFDIVVVSMALHHFEKPDLAVKRLAERLKKGGTLLIMDMIPSKHHGPHSHGHDHSHEHGHSHGHGHGHSHEHDHSQENSEEFTDARHTIKTHGFTQADMQKLYDEAGVGMNFDYRLVEEPFVFKKNGGEFSMTVFTARAQRV</sequence>
<organism evidence="1 2">
    <name type="scientific">Aspergillus melleus</name>
    <dbReference type="NCBI Taxonomy" id="138277"/>
    <lineage>
        <taxon>Eukaryota</taxon>
        <taxon>Fungi</taxon>
        <taxon>Dikarya</taxon>
        <taxon>Ascomycota</taxon>
        <taxon>Pezizomycotina</taxon>
        <taxon>Eurotiomycetes</taxon>
        <taxon>Eurotiomycetidae</taxon>
        <taxon>Eurotiales</taxon>
        <taxon>Aspergillaceae</taxon>
        <taxon>Aspergillus</taxon>
        <taxon>Aspergillus subgen. Circumdati</taxon>
    </lineage>
</organism>
<protein>
    <submittedName>
        <fullName evidence="1">Uncharacterized protein</fullName>
    </submittedName>
</protein>
<name>A0ACC3BB54_9EURO</name>
<dbReference type="EMBL" id="JAOPJF010000011">
    <property type="protein sequence ID" value="KAK1147653.1"/>
    <property type="molecule type" value="Genomic_DNA"/>
</dbReference>
<dbReference type="Proteomes" id="UP001177260">
    <property type="component" value="Unassembled WGS sequence"/>
</dbReference>
<reference evidence="1 2" key="1">
    <citation type="journal article" date="2023" name="ACS Omega">
        <title>Identification of the Neoaspergillic Acid Biosynthesis Gene Cluster by Establishing an In Vitro CRISPR-Ribonucleoprotein Genetic System in Aspergillus melleus.</title>
        <authorList>
            <person name="Yuan B."/>
            <person name="Grau M.F."/>
            <person name="Murata R.M."/>
            <person name="Torok T."/>
            <person name="Venkateswaran K."/>
            <person name="Stajich J.E."/>
            <person name="Wang C.C.C."/>
        </authorList>
    </citation>
    <scope>NUCLEOTIDE SEQUENCE [LARGE SCALE GENOMIC DNA]</scope>
    <source>
        <strain evidence="1 2">IMV 1140</strain>
    </source>
</reference>
<proteinExistence type="predicted"/>
<accession>A0ACC3BB54</accession>
<evidence type="ECO:0000313" key="1">
    <source>
        <dbReference type="EMBL" id="KAK1147653.1"/>
    </source>
</evidence>